<keyword evidence="1" id="KW-0472">Membrane</keyword>
<feature type="transmembrane region" description="Helical" evidence="1">
    <location>
        <begin position="122"/>
        <end position="141"/>
    </location>
</feature>
<keyword evidence="1" id="KW-0812">Transmembrane</keyword>
<gene>
    <name evidence="2" type="ORF">METZ01_LOCUS43712</name>
</gene>
<name>A0A381RIR4_9ZZZZ</name>
<evidence type="ECO:0000313" key="2">
    <source>
        <dbReference type="EMBL" id="SUZ90858.1"/>
    </source>
</evidence>
<feature type="transmembrane region" description="Helical" evidence="1">
    <location>
        <begin position="65"/>
        <end position="84"/>
    </location>
</feature>
<proteinExistence type="predicted"/>
<feature type="transmembrane region" description="Helical" evidence="1">
    <location>
        <begin position="7"/>
        <end position="26"/>
    </location>
</feature>
<keyword evidence="1" id="KW-1133">Transmembrane helix</keyword>
<accession>A0A381RIR4</accession>
<protein>
    <submittedName>
        <fullName evidence="2">Uncharacterized protein</fullName>
    </submittedName>
</protein>
<sequence length="149" mass="17297">MKKNMLRIPLVLISLALIISGIRWMISDEPWMLDQVANEERLNMTFTELLSVDENFTLSGYLTQIYRFLGLYVVGIGMFLLAFSSEKTLKISFVRTRIYCVLGSLLIVNLIVAYNWIPSSHFIYVMWAALFLFIISLYAHINISWNETD</sequence>
<dbReference type="AlphaFoldDB" id="A0A381RIR4"/>
<reference evidence="2" key="1">
    <citation type="submission" date="2018-05" db="EMBL/GenBank/DDBJ databases">
        <authorList>
            <person name="Lanie J.A."/>
            <person name="Ng W.-L."/>
            <person name="Kazmierczak K.M."/>
            <person name="Andrzejewski T.M."/>
            <person name="Davidsen T.M."/>
            <person name="Wayne K.J."/>
            <person name="Tettelin H."/>
            <person name="Glass J.I."/>
            <person name="Rusch D."/>
            <person name="Podicherti R."/>
            <person name="Tsui H.-C.T."/>
            <person name="Winkler M.E."/>
        </authorList>
    </citation>
    <scope>NUCLEOTIDE SEQUENCE</scope>
</reference>
<feature type="transmembrane region" description="Helical" evidence="1">
    <location>
        <begin position="96"/>
        <end position="116"/>
    </location>
</feature>
<dbReference type="EMBL" id="UINC01001929">
    <property type="protein sequence ID" value="SUZ90858.1"/>
    <property type="molecule type" value="Genomic_DNA"/>
</dbReference>
<organism evidence="2">
    <name type="scientific">marine metagenome</name>
    <dbReference type="NCBI Taxonomy" id="408172"/>
    <lineage>
        <taxon>unclassified sequences</taxon>
        <taxon>metagenomes</taxon>
        <taxon>ecological metagenomes</taxon>
    </lineage>
</organism>
<evidence type="ECO:0000256" key="1">
    <source>
        <dbReference type="SAM" id="Phobius"/>
    </source>
</evidence>